<dbReference type="EMBL" id="JASJOT010000035">
    <property type="protein sequence ID" value="MDJ1497763.1"/>
    <property type="molecule type" value="Genomic_DNA"/>
</dbReference>
<evidence type="ECO:0000313" key="8">
    <source>
        <dbReference type="Proteomes" id="UP001228581"/>
    </source>
</evidence>
<dbReference type="SMART" id="SM00752">
    <property type="entry name" value="HTTM"/>
    <property type="match status" value="1"/>
</dbReference>
<feature type="transmembrane region" description="Helical" evidence="5">
    <location>
        <begin position="12"/>
        <end position="29"/>
    </location>
</feature>
<keyword evidence="4 5" id="KW-0472">Membrane</keyword>
<dbReference type="InterPro" id="IPR052964">
    <property type="entry name" value="Sporulation_signal_mat"/>
</dbReference>
<gene>
    <name evidence="7" type="ORF">QNI19_32785</name>
</gene>
<accession>A0ABT7CVG5</accession>
<sequence length="303" mass="34619">MKEKYVFTNVYGLARSILAFGTIISLSFTSSSDFFPHEAITTGLLRNNIIPNFYQIMGYENLHTSIFISILILCSVISGYLPQITGILQAWISYSFFTGAILVEGGDQITQIITFLLIPITIFDKRLNHWSSKEFFTYKRSKAIEYICYTFFVVIQIQMAIVYLIAGGGKMKSPEWMNGNAFYYWFSHVPFGASGFIKTLFEPIVSNEYIVPLITWGVIGFECILFAAFFMEDPRKKRVLFWMAVLFHFMIVLVHGLVSFYFAMVGGLILYLLPINVPLKFPQISLKSKSKIYQPAIIQEEAA</sequence>
<evidence type="ECO:0000313" key="7">
    <source>
        <dbReference type="EMBL" id="MDJ1497763.1"/>
    </source>
</evidence>
<dbReference type="RefSeq" id="WP_314003591.1">
    <property type="nucleotide sequence ID" value="NZ_JASJOR010000045.1"/>
</dbReference>
<comment type="subcellular location">
    <subcellularLocation>
        <location evidence="1">Endomembrane system</location>
        <topology evidence="1">Multi-pass membrane protein</topology>
    </subcellularLocation>
</comment>
<feature type="transmembrane region" description="Helical" evidence="5">
    <location>
        <begin position="209"/>
        <end position="231"/>
    </location>
</feature>
<dbReference type="Proteomes" id="UP001228581">
    <property type="component" value="Unassembled WGS sequence"/>
</dbReference>
<dbReference type="PANTHER" id="PTHR39535:SF2">
    <property type="entry name" value="HTTM DOMAIN-CONTAINING PROTEIN"/>
    <property type="match status" value="1"/>
</dbReference>
<protein>
    <recommendedName>
        <fullName evidence="6">HTTM-like domain-containing protein</fullName>
    </recommendedName>
</protein>
<feature type="domain" description="HTTM-like" evidence="6">
    <location>
        <begin position="3"/>
        <end position="276"/>
    </location>
</feature>
<evidence type="ECO:0000256" key="5">
    <source>
        <dbReference type="SAM" id="Phobius"/>
    </source>
</evidence>
<evidence type="ECO:0000256" key="1">
    <source>
        <dbReference type="ARBA" id="ARBA00004127"/>
    </source>
</evidence>
<proteinExistence type="predicted"/>
<dbReference type="PANTHER" id="PTHR39535">
    <property type="entry name" value="SPORULATION-DELAYING PROTEIN SDPB"/>
    <property type="match status" value="1"/>
</dbReference>
<keyword evidence="8" id="KW-1185">Reference proteome</keyword>
<dbReference type="NCBIfam" id="TIGR04033">
    <property type="entry name" value="export_SdpB"/>
    <property type="match status" value="1"/>
</dbReference>
<dbReference type="InterPro" id="IPR023894">
    <property type="entry name" value="Sporulation_SdpB"/>
</dbReference>
<dbReference type="InterPro" id="IPR011020">
    <property type="entry name" value="HTTM-like"/>
</dbReference>
<feature type="transmembrane region" description="Helical" evidence="5">
    <location>
        <begin position="260"/>
        <end position="279"/>
    </location>
</feature>
<name>A0ABT7CVG5_9BACT</name>
<reference evidence="7 8" key="1">
    <citation type="submission" date="2023-05" db="EMBL/GenBank/DDBJ databases">
        <authorList>
            <person name="Zhang X."/>
        </authorList>
    </citation>
    <scope>NUCLEOTIDE SEQUENCE [LARGE SCALE GENOMIC DNA]</scope>
    <source>
        <strain evidence="7 8">DM2B3-1</strain>
    </source>
</reference>
<evidence type="ECO:0000256" key="2">
    <source>
        <dbReference type="ARBA" id="ARBA00022692"/>
    </source>
</evidence>
<feature type="transmembrane region" description="Helical" evidence="5">
    <location>
        <begin position="146"/>
        <end position="166"/>
    </location>
</feature>
<evidence type="ECO:0000256" key="4">
    <source>
        <dbReference type="ARBA" id="ARBA00023136"/>
    </source>
</evidence>
<organism evidence="7 8">
    <name type="scientific">Xanthocytophaga flava</name>
    <dbReference type="NCBI Taxonomy" id="3048013"/>
    <lineage>
        <taxon>Bacteria</taxon>
        <taxon>Pseudomonadati</taxon>
        <taxon>Bacteroidota</taxon>
        <taxon>Cytophagia</taxon>
        <taxon>Cytophagales</taxon>
        <taxon>Rhodocytophagaceae</taxon>
        <taxon>Xanthocytophaga</taxon>
    </lineage>
</organism>
<evidence type="ECO:0000259" key="6">
    <source>
        <dbReference type="SMART" id="SM00752"/>
    </source>
</evidence>
<feature type="transmembrane region" description="Helical" evidence="5">
    <location>
        <begin position="62"/>
        <end position="81"/>
    </location>
</feature>
<comment type="caution">
    <text evidence="7">The sequence shown here is derived from an EMBL/GenBank/DDBJ whole genome shotgun (WGS) entry which is preliminary data.</text>
</comment>
<keyword evidence="2 5" id="KW-0812">Transmembrane</keyword>
<keyword evidence="3 5" id="KW-1133">Transmembrane helix</keyword>
<feature type="transmembrane region" description="Helical" evidence="5">
    <location>
        <begin position="109"/>
        <end position="125"/>
    </location>
</feature>
<evidence type="ECO:0000256" key="3">
    <source>
        <dbReference type="ARBA" id="ARBA00022989"/>
    </source>
</evidence>